<dbReference type="InterPro" id="IPR029063">
    <property type="entry name" value="SAM-dependent_MTases_sf"/>
</dbReference>
<dbReference type="AlphaFoldDB" id="A0A8H6TRZ6"/>
<evidence type="ECO:0000256" key="5">
    <source>
        <dbReference type="SAM" id="MobiDB-lite"/>
    </source>
</evidence>
<accession>A0A8H6TRZ6</accession>
<evidence type="ECO:0000256" key="2">
    <source>
        <dbReference type="ARBA" id="ARBA00022679"/>
    </source>
</evidence>
<proteinExistence type="inferred from homology"/>
<dbReference type="PANTHER" id="PTHR21008">
    <property type="entry name" value="S-ADENOSYLMETHIONINE SENSOR UPSTREAM OF MTORC1-RELATED"/>
    <property type="match status" value="1"/>
</dbReference>
<dbReference type="EMBL" id="JACAZE010000001">
    <property type="protein sequence ID" value="KAF7322680.1"/>
    <property type="molecule type" value="Genomic_DNA"/>
</dbReference>
<evidence type="ECO:0000256" key="3">
    <source>
        <dbReference type="ARBA" id="ARBA00022691"/>
    </source>
</evidence>
<comment type="subcellular location">
    <subcellularLocation>
        <location evidence="4">Nucleus</location>
        <location evidence="4">Nucleolus</location>
    </subcellularLocation>
</comment>
<dbReference type="OrthoDB" id="5954793at2759"/>
<feature type="binding site" evidence="4">
    <location>
        <position position="136"/>
    </location>
    <ligand>
        <name>S-adenosyl-L-methionine</name>
        <dbReference type="ChEBI" id="CHEBI:59789"/>
    </ligand>
</feature>
<comment type="similarity">
    <text evidence="4">Belongs to the BMT2 family.</text>
</comment>
<dbReference type="GO" id="GO:0005730">
    <property type="term" value="C:nucleolus"/>
    <property type="evidence" value="ECO:0007669"/>
    <property type="project" value="UniProtKB-SubCell"/>
</dbReference>
<dbReference type="HAMAP" id="MF_03044">
    <property type="entry name" value="BMT2"/>
    <property type="match status" value="1"/>
</dbReference>
<dbReference type="Pfam" id="PF11968">
    <property type="entry name" value="Bmt2"/>
    <property type="match status" value="1"/>
</dbReference>
<dbReference type="Gene3D" id="3.40.50.150">
    <property type="entry name" value="Vaccinia Virus protein VP39"/>
    <property type="match status" value="1"/>
</dbReference>
<dbReference type="Proteomes" id="UP000613580">
    <property type="component" value="Unassembled WGS sequence"/>
</dbReference>
<keyword evidence="3 4" id="KW-0949">S-adenosyl-L-methionine</keyword>
<feature type="region of interest" description="Disordered" evidence="5">
    <location>
        <begin position="1"/>
        <end position="30"/>
    </location>
</feature>
<dbReference type="PANTHER" id="PTHR21008:SF1">
    <property type="entry name" value="25S RRNA (ADENINE(2142)-N(1))-METHYLTRANSFERASE"/>
    <property type="match status" value="1"/>
</dbReference>
<gene>
    <name evidence="6" type="ORF">HMN09_00046800</name>
</gene>
<name>A0A8H6TRZ6_MYCCL</name>
<protein>
    <recommendedName>
        <fullName evidence="4">25S rRNA adenine-N(1) methyltransferase</fullName>
        <ecNumber evidence="4">2.1.1.-</ecNumber>
    </recommendedName>
</protein>
<dbReference type="GO" id="GO:0016433">
    <property type="term" value="F:rRNA (adenine) methyltransferase activity"/>
    <property type="evidence" value="ECO:0007669"/>
    <property type="project" value="UniProtKB-UniRule"/>
</dbReference>
<keyword evidence="7" id="KW-1185">Reference proteome</keyword>
<evidence type="ECO:0000256" key="4">
    <source>
        <dbReference type="HAMAP-Rule" id="MF_03044"/>
    </source>
</evidence>
<dbReference type="SUPFAM" id="SSF53335">
    <property type="entry name" value="S-adenosyl-L-methionine-dependent methyltransferases"/>
    <property type="match status" value="1"/>
</dbReference>
<sequence>MGTTRKRKTPVTSSRPSASASSSKPEASRSVIRKYHVLLRKQSALEAHPTSDKKDIQNVRRQLDQLGGLENYQRMSAIGQGNDRGGGSEKVAISWLKEILKPPLESPRRDRLLEVGALKPDNYSPCRSWIDTTPIDLHSRHPDILEQDFLLMDQAENQERWDIISLSLVLNFVPDARDRGQMLRLAHQFLVPEGLLFLALPLPCVSNSRYLTVEHLTALMAAAGFQQLKERWKAGGKMIYLLYTKTSATDSSLDLTKKTVLRTGANRNNFCILL</sequence>
<comment type="function">
    <text evidence="4">S-adenosyl-L-methionine-dependent methyltransferase that specifically methylates the N(1) position of an adenine present in helix 65 in 25S rRNA.</text>
</comment>
<organism evidence="6 7">
    <name type="scientific">Mycena chlorophos</name>
    <name type="common">Agaric fungus</name>
    <name type="synonym">Agaricus chlorophos</name>
    <dbReference type="NCBI Taxonomy" id="658473"/>
    <lineage>
        <taxon>Eukaryota</taxon>
        <taxon>Fungi</taxon>
        <taxon>Dikarya</taxon>
        <taxon>Basidiomycota</taxon>
        <taxon>Agaricomycotina</taxon>
        <taxon>Agaricomycetes</taxon>
        <taxon>Agaricomycetidae</taxon>
        <taxon>Agaricales</taxon>
        <taxon>Marasmiineae</taxon>
        <taxon>Mycenaceae</taxon>
        <taxon>Mycena</taxon>
    </lineage>
</organism>
<evidence type="ECO:0000256" key="1">
    <source>
        <dbReference type="ARBA" id="ARBA00022603"/>
    </source>
</evidence>
<evidence type="ECO:0000313" key="6">
    <source>
        <dbReference type="EMBL" id="KAF7322680.1"/>
    </source>
</evidence>
<dbReference type="InterPro" id="IPR021867">
    <property type="entry name" value="Bmt2/SAMTOR"/>
</dbReference>
<evidence type="ECO:0000313" key="7">
    <source>
        <dbReference type="Proteomes" id="UP000613580"/>
    </source>
</evidence>
<comment type="caution">
    <text evidence="6">The sequence shown here is derived from an EMBL/GenBank/DDBJ whole genome shotgun (WGS) entry which is preliminary data.</text>
</comment>
<feature type="binding site" evidence="4">
    <location>
        <position position="116"/>
    </location>
    <ligand>
        <name>S-adenosyl-L-methionine</name>
        <dbReference type="ChEBI" id="CHEBI:59789"/>
    </ligand>
</feature>
<feature type="compositionally biased region" description="Low complexity" evidence="5">
    <location>
        <begin position="13"/>
        <end position="30"/>
    </location>
</feature>
<reference evidence="6" key="1">
    <citation type="submission" date="2020-05" db="EMBL/GenBank/DDBJ databases">
        <title>Mycena genomes resolve the evolution of fungal bioluminescence.</title>
        <authorList>
            <person name="Tsai I.J."/>
        </authorList>
    </citation>
    <scope>NUCLEOTIDE SEQUENCE</scope>
    <source>
        <strain evidence="6">110903Hualien_Pintung</strain>
    </source>
</reference>
<keyword evidence="2 4" id="KW-0808">Transferase</keyword>
<keyword evidence="4" id="KW-0539">Nucleus</keyword>
<keyword evidence="1 4" id="KW-0489">Methyltransferase</keyword>
<dbReference type="EC" id="2.1.1.-" evidence="4"/>